<keyword evidence="2" id="KW-1185">Reference proteome</keyword>
<accession>A0A4Y7PWJ0</accession>
<dbReference type="VEuPathDB" id="FungiDB:BD410DRAFT_792562"/>
<protein>
    <submittedName>
        <fullName evidence="1">Uncharacterized protein</fullName>
    </submittedName>
</protein>
<reference evidence="1 2" key="1">
    <citation type="submission" date="2018-06" db="EMBL/GenBank/DDBJ databases">
        <title>A transcriptomic atlas of mushroom development highlights an independent origin of complex multicellularity.</title>
        <authorList>
            <consortium name="DOE Joint Genome Institute"/>
            <person name="Krizsan K."/>
            <person name="Almasi E."/>
            <person name="Merenyi Z."/>
            <person name="Sahu N."/>
            <person name="Viragh M."/>
            <person name="Koszo T."/>
            <person name="Mondo S."/>
            <person name="Kiss B."/>
            <person name="Balint B."/>
            <person name="Kues U."/>
            <person name="Barry K."/>
            <person name="Hegedus J.C."/>
            <person name="Henrissat B."/>
            <person name="Johnson J."/>
            <person name="Lipzen A."/>
            <person name="Ohm R."/>
            <person name="Nagy I."/>
            <person name="Pangilinan J."/>
            <person name="Yan J."/>
            <person name="Xiong Y."/>
            <person name="Grigoriev I.V."/>
            <person name="Hibbett D.S."/>
            <person name="Nagy L.G."/>
        </authorList>
    </citation>
    <scope>NUCLEOTIDE SEQUENCE [LARGE SCALE GENOMIC DNA]</scope>
    <source>
        <strain evidence="1 2">SZMC22713</strain>
    </source>
</reference>
<dbReference type="InterPro" id="IPR029058">
    <property type="entry name" value="AB_hydrolase_fold"/>
</dbReference>
<evidence type="ECO:0000313" key="1">
    <source>
        <dbReference type="EMBL" id="TDL18969.1"/>
    </source>
</evidence>
<dbReference type="SUPFAM" id="SSF53474">
    <property type="entry name" value="alpha/beta-Hydrolases"/>
    <property type="match status" value="1"/>
</dbReference>
<sequence length="368" mass="40168">MMQQAPVSSSSESPVVLYYLDSGPVEGSKNYTTLICVHGHSYHSHTFKNLISHAAALNLRIVAPNRRDYAPSTIYTSEELSALNSNSSGLIAGHLRARGEEMVRFLAYVIRELCVPQVSDGGKAGGLALLGWSAGNMTTVAALAILSDIQESEDEEMRGTVEMVKSYLRTFIIYEMSYTSAGLPPPPPSTGGGYHPLADTSIPVRMRGLAFGLWVSSFYSHPDPSSKNLDGLELRTPTNPVHLATNETIGPDEVLASVDPAPGKRSEGAWYEESARGPLLEQLRKALRFGNADAGGVGEDVSVSVIYGQSTIWSIHWAIWELEKQLDAVKGQCRPVRIIPIPGANHFLHWEDPDLALRTFIDCIHRRT</sequence>
<proteinExistence type="predicted"/>
<dbReference type="Gene3D" id="3.40.50.1820">
    <property type="entry name" value="alpha/beta hydrolase"/>
    <property type="match status" value="1"/>
</dbReference>
<organism evidence="1 2">
    <name type="scientific">Rickenella mellea</name>
    <dbReference type="NCBI Taxonomy" id="50990"/>
    <lineage>
        <taxon>Eukaryota</taxon>
        <taxon>Fungi</taxon>
        <taxon>Dikarya</taxon>
        <taxon>Basidiomycota</taxon>
        <taxon>Agaricomycotina</taxon>
        <taxon>Agaricomycetes</taxon>
        <taxon>Hymenochaetales</taxon>
        <taxon>Rickenellaceae</taxon>
        <taxon>Rickenella</taxon>
    </lineage>
</organism>
<dbReference type="EMBL" id="ML170201">
    <property type="protein sequence ID" value="TDL18969.1"/>
    <property type="molecule type" value="Genomic_DNA"/>
</dbReference>
<evidence type="ECO:0000313" key="2">
    <source>
        <dbReference type="Proteomes" id="UP000294933"/>
    </source>
</evidence>
<dbReference type="Proteomes" id="UP000294933">
    <property type="component" value="Unassembled WGS sequence"/>
</dbReference>
<dbReference type="AlphaFoldDB" id="A0A4Y7PWJ0"/>
<dbReference type="OrthoDB" id="5311491at2759"/>
<gene>
    <name evidence="1" type="ORF">BD410DRAFT_792562</name>
</gene>
<name>A0A4Y7PWJ0_9AGAM</name>